<sequence>MNADVAIDSLTPAERRRLKVRDAIIEAAETLFTKEGEQGISMRRLAEAIDYSPAAIYKYFDSKEALFSEMRELFFERLIGRMNEAAEGGGDEHVLCARCGRVYIETALEEPNHYLMAFSFWKKDETPDENSFAFHAEEQLCGMIRSGIEKGLFRDMDPMVASKSVWASVHGIATLMASIEDFPQGMPGSEHVTRDAVIDFHTDMIIRGLSA</sequence>
<dbReference type="InterPro" id="IPR025996">
    <property type="entry name" value="MT1864/Rv1816-like_C"/>
</dbReference>
<gene>
    <name evidence="6" type="ORF">V0U79_12930</name>
</gene>
<dbReference type="SUPFAM" id="SSF48498">
    <property type="entry name" value="Tetracyclin repressor-like, C-terminal domain"/>
    <property type="match status" value="1"/>
</dbReference>
<evidence type="ECO:0000313" key="7">
    <source>
        <dbReference type="Proteomes" id="UP001354971"/>
    </source>
</evidence>
<evidence type="ECO:0000256" key="4">
    <source>
        <dbReference type="PROSITE-ProRule" id="PRU00335"/>
    </source>
</evidence>
<dbReference type="PANTHER" id="PTHR30055:SF212">
    <property type="entry name" value="TETR-FAMILY FAMILY TRANSCRIPTIONAL REGULATOR"/>
    <property type="match status" value="1"/>
</dbReference>
<comment type="caution">
    <text evidence="6">The sequence shown here is derived from an EMBL/GenBank/DDBJ whole genome shotgun (WGS) entry which is preliminary data.</text>
</comment>
<dbReference type="Pfam" id="PF00440">
    <property type="entry name" value="TetR_N"/>
    <property type="match status" value="1"/>
</dbReference>
<accession>A0ABU7LVA7</accession>
<keyword evidence="7" id="KW-1185">Reference proteome</keyword>
<name>A0ABU7LVA7_9PROT</name>
<proteinExistence type="predicted"/>
<evidence type="ECO:0000256" key="2">
    <source>
        <dbReference type="ARBA" id="ARBA00023125"/>
    </source>
</evidence>
<protein>
    <submittedName>
        <fullName evidence="6">TetR/AcrR family transcriptional regulator</fullName>
    </submittedName>
</protein>
<dbReference type="PANTHER" id="PTHR30055">
    <property type="entry name" value="HTH-TYPE TRANSCRIPTIONAL REGULATOR RUTR"/>
    <property type="match status" value="1"/>
</dbReference>
<evidence type="ECO:0000256" key="3">
    <source>
        <dbReference type="ARBA" id="ARBA00023163"/>
    </source>
</evidence>
<keyword evidence="3" id="KW-0804">Transcription</keyword>
<organism evidence="6 7">
    <name type="scientific">Hyphobacterium lacteum</name>
    <dbReference type="NCBI Taxonomy" id="3116575"/>
    <lineage>
        <taxon>Bacteria</taxon>
        <taxon>Pseudomonadati</taxon>
        <taxon>Pseudomonadota</taxon>
        <taxon>Alphaproteobacteria</taxon>
        <taxon>Maricaulales</taxon>
        <taxon>Maricaulaceae</taxon>
        <taxon>Hyphobacterium</taxon>
    </lineage>
</organism>
<dbReference type="RefSeq" id="WP_330199926.1">
    <property type="nucleotide sequence ID" value="NZ_JAZDRP010000010.1"/>
</dbReference>
<dbReference type="Gene3D" id="1.10.357.10">
    <property type="entry name" value="Tetracycline Repressor, domain 2"/>
    <property type="match status" value="1"/>
</dbReference>
<dbReference type="SUPFAM" id="SSF46689">
    <property type="entry name" value="Homeodomain-like"/>
    <property type="match status" value="1"/>
</dbReference>
<evidence type="ECO:0000259" key="5">
    <source>
        <dbReference type="PROSITE" id="PS50977"/>
    </source>
</evidence>
<feature type="DNA-binding region" description="H-T-H motif" evidence="4">
    <location>
        <begin position="41"/>
        <end position="60"/>
    </location>
</feature>
<dbReference type="PRINTS" id="PR00455">
    <property type="entry name" value="HTHTETR"/>
</dbReference>
<dbReference type="PROSITE" id="PS50977">
    <property type="entry name" value="HTH_TETR_2"/>
    <property type="match status" value="1"/>
</dbReference>
<dbReference type="Proteomes" id="UP001354971">
    <property type="component" value="Unassembled WGS sequence"/>
</dbReference>
<keyword evidence="2 4" id="KW-0238">DNA-binding</keyword>
<dbReference type="InterPro" id="IPR009057">
    <property type="entry name" value="Homeodomain-like_sf"/>
</dbReference>
<keyword evidence="1" id="KW-0805">Transcription regulation</keyword>
<evidence type="ECO:0000256" key="1">
    <source>
        <dbReference type="ARBA" id="ARBA00023015"/>
    </source>
</evidence>
<reference evidence="6 7" key="1">
    <citation type="submission" date="2024-01" db="EMBL/GenBank/DDBJ databases">
        <title>Hyphobacterium bacterium isolated from marine sediment.</title>
        <authorList>
            <person name="Zhao S."/>
        </authorList>
    </citation>
    <scope>NUCLEOTIDE SEQUENCE [LARGE SCALE GENOMIC DNA]</scope>
    <source>
        <strain evidence="7">HN65</strain>
    </source>
</reference>
<dbReference type="EMBL" id="JAZDRP010000010">
    <property type="protein sequence ID" value="MEE2527264.1"/>
    <property type="molecule type" value="Genomic_DNA"/>
</dbReference>
<dbReference type="InterPro" id="IPR050109">
    <property type="entry name" value="HTH-type_TetR-like_transc_reg"/>
</dbReference>
<feature type="domain" description="HTH tetR-type" evidence="5">
    <location>
        <begin position="18"/>
        <end position="78"/>
    </location>
</feature>
<dbReference type="InterPro" id="IPR001647">
    <property type="entry name" value="HTH_TetR"/>
</dbReference>
<dbReference type="Pfam" id="PF13305">
    <property type="entry name" value="TetR_C_33"/>
    <property type="match status" value="1"/>
</dbReference>
<evidence type="ECO:0000313" key="6">
    <source>
        <dbReference type="EMBL" id="MEE2527264.1"/>
    </source>
</evidence>
<dbReference type="InterPro" id="IPR036271">
    <property type="entry name" value="Tet_transcr_reg_TetR-rel_C_sf"/>
</dbReference>